<gene>
    <name evidence="2" type="ORF">N7505_006712</name>
</gene>
<dbReference type="Proteomes" id="UP001220256">
    <property type="component" value="Unassembled WGS sequence"/>
</dbReference>
<name>A0ABQ8WLR1_PENCH</name>
<feature type="region of interest" description="Disordered" evidence="1">
    <location>
        <begin position="1"/>
        <end position="85"/>
    </location>
</feature>
<dbReference type="EMBL" id="JAPVEB010000003">
    <property type="protein sequence ID" value="KAJ5270954.1"/>
    <property type="molecule type" value="Genomic_DNA"/>
</dbReference>
<proteinExistence type="predicted"/>
<accession>A0ABQ8WLR1</accession>
<evidence type="ECO:0000313" key="3">
    <source>
        <dbReference type="Proteomes" id="UP001220256"/>
    </source>
</evidence>
<keyword evidence="3" id="KW-1185">Reference proteome</keyword>
<reference evidence="2 3" key="1">
    <citation type="journal article" date="2023" name="IMA Fungus">
        <title>Comparative genomic study of the Penicillium genus elucidates a diverse pangenome and 15 lateral gene transfer events.</title>
        <authorList>
            <person name="Petersen C."/>
            <person name="Sorensen T."/>
            <person name="Nielsen M.R."/>
            <person name="Sondergaard T.E."/>
            <person name="Sorensen J.L."/>
            <person name="Fitzpatrick D.A."/>
            <person name="Frisvad J.C."/>
            <person name="Nielsen K.L."/>
        </authorList>
    </citation>
    <scope>NUCLEOTIDE SEQUENCE [LARGE SCALE GENOMIC DNA]</scope>
    <source>
        <strain evidence="2 3">IBT 3361</strain>
    </source>
</reference>
<sequence length="137" mass="15075">MDLGGRPLKASNLQYPAPPATAVRQFSVTPPWRRDNDGRFPSGGIQQPHAQQYSARPQQLNTSSTGGLPAPSSPQPAARQFSVTPPWRRRQVMPALQQINDDNLQHPRPVRPALRFNKNLAIAQLDPEAGVTAQDIK</sequence>
<organism evidence="2 3">
    <name type="scientific">Penicillium chrysogenum</name>
    <name type="common">Penicillium notatum</name>
    <dbReference type="NCBI Taxonomy" id="5076"/>
    <lineage>
        <taxon>Eukaryota</taxon>
        <taxon>Fungi</taxon>
        <taxon>Dikarya</taxon>
        <taxon>Ascomycota</taxon>
        <taxon>Pezizomycotina</taxon>
        <taxon>Eurotiomycetes</taxon>
        <taxon>Eurotiomycetidae</taxon>
        <taxon>Eurotiales</taxon>
        <taxon>Aspergillaceae</taxon>
        <taxon>Penicillium</taxon>
        <taxon>Penicillium chrysogenum species complex</taxon>
    </lineage>
</organism>
<evidence type="ECO:0000313" key="2">
    <source>
        <dbReference type="EMBL" id="KAJ5270954.1"/>
    </source>
</evidence>
<feature type="compositionally biased region" description="Polar residues" evidence="1">
    <location>
        <begin position="44"/>
        <end position="66"/>
    </location>
</feature>
<evidence type="ECO:0000256" key="1">
    <source>
        <dbReference type="SAM" id="MobiDB-lite"/>
    </source>
</evidence>
<protein>
    <submittedName>
        <fullName evidence="2">Uncharacterized protein</fullName>
    </submittedName>
</protein>
<comment type="caution">
    <text evidence="2">The sequence shown here is derived from an EMBL/GenBank/DDBJ whole genome shotgun (WGS) entry which is preliminary data.</text>
</comment>